<dbReference type="EMBL" id="JARAKH010000024">
    <property type="protein sequence ID" value="KAK8391519.1"/>
    <property type="molecule type" value="Genomic_DNA"/>
</dbReference>
<dbReference type="Proteomes" id="UP001487740">
    <property type="component" value="Unassembled WGS sequence"/>
</dbReference>
<evidence type="ECO:0000313" key="3">
    <source>
        <dbReference type="Proteomes" id="UP001487740"/>
    </source>
</evidence>
<comment type="caution">
    <text evidence="2">The sequence shown here is derived from an EMBL/GenBank/DDBJ whole genome shotgun (WGS) entry which is preliminary data.</text>
</comment>
<evidence type="ECO:0000256" key="1">
    <source>
        <dbReference type="SAM" id="MobiDB-lite"/>
    </source>
</evidence>
<reference evidence="2 3" key="1">
    <citation type="submission" date="2023-03" db="EMBL/GenBank/DDBJ databases">
        <title>High-quality genome of Scylla paramamosain provides insights in environmental adaptation.</title>
        <authorList>
            <person name="Zhang L."/>
        </authorList>
    </citation>
    <scope>NUCLEOTIDE SEQUENCE [LARGE SCALE GENOMIC DNA]</scope>
    <source>
        <strain evidence="2">LZ_2023a</strain>
        <tissue evidence="2">Muscle</tissue>
    </source>
</reference>
<proteinExistence type="predicted"/>
<sequence>MWVSRAQGKTYAGRCLGNVPVEGETQTHASKMGDHLHLSAAQKQSVGSQPADQRVSEPKNRVGSLGDEEEVEEVEEVEEEEEEKEGESTHSKPITPYRTLPFHALPCSAPPCFASPRPALAPTSPAEPRRHLNSDGVVAAPRVEPQRYDQRLSPRLASRDA</sequence>
<protein>
    <submittedName>
        <fullName evidence="2">Uncharacterized protein</fullName>
    </submittedName>
</protein>
<feature type="compositionally biased region" description="Polar residues" evidence="1">
    <location>
        <begin position="41"/>
        <end position="51"/>
    </location>
</feature>
<accession>A0AAW0TUR8</accession>
<evidence type="ECO:0000313" key="2">
    <source>
        <dbReference type="EMBL" id="KAK8391519.1"/>
    </source>
</evidence>
<name>A0AAW0TUR8_SCYPA</name>
<gene>
    <name evidence="2" type="ORF">O3P69_017226</name>
</gene>
<organism evidence="2 3">
    <name type="scientific">Scylla paramamosain</name>
    <name type="common">Mud crab</name>
    <dbReference type="NCBI Taxonomy" id="85552"/>
    <lineage>
        <taxon>Eukaryota</taxon>
        <taxon>Metazoa</taxon>
        <taxon>Ecdysozoa</taxon>
        <taxon>Arthropoda</taxon>
        <taxon>Crustacea</taxon>
        <taxon>Multicrustacea</taxon>
        <taxon>Malacostraca</taxon>
        <taxon>Eumalacostraca</taxon>
        <taxon>Eucarida</taxon>
        <taxon>Decapoda</taxon>
        <taxon>Pleocyemata</taxon>
        <taxon>Brachyura</taxon>
        <taxon>Eubrachyura</taxon>
        <taxon>Portunoidea</taxon>
        <taxon>Portunidae</taxon>
        <taxon>Portuninae</taxon>
        <taxon>Scylla</taxon>
    </lineage>
</organism>
<feature type="region of interest" description="Disordered" evidence="1">
    <location>
        <begin position="1"/>
        <end position="161"/>
    </location>
</feature>
<feature type="compositionally biased region" description="Acidic residues" evidence="1">
    <location>
        <begin position="66"/>
        <end position="85"/>
    </location>
</feature>
<dbReference type="AlphaFoldDB" id="A0AAW0TUR8"/>
<keyword evidence="3" id="KW-1185">Reference proteome</keyword>
<feature type="compositionally biased region" description="Basic and acidic residues" evidence="1">
    <location>
        <begin position="144"/>
        <end position="161"/>
    </location>
</feature>